<dbReference type="RefSeq" id="WP_074888417.1">
    <property type="nucleotide sequence ID" value="NZ_FOXO01000015.1"/>
</dbReference>
<dbReference type="PRINTS" id="PR00413">
    <property type="entry name" value="HADHALOGNASE"/>
</dbReference>
<dbReference type="Proteomes" id="UP000182624">
    <property type="component" value="Unassembled WGS sequence"/>
</dbReference>
<dbReference type="Gene3D" id="1.10.150.240">
    <property type="entry name" value="Putative phosphatase, domain 2"/>
    <property type="match status" value="1"/>
</dbReference>
<evidence type="ECO:0000313" key="1">
    <source>
        <dbReference type="EMBL" id="SFQ01879.1"/>
    </source>
</evidence>
<accession>A0A1I5V301</accession>
<protein>
    <submittedName>
        <fullName evidence="1">Haloacid dehalogenase superfamily, subfamily IA, variant 3 with third motif having DD or ED</fullName>
    </submittedName>
</protein>
<sequence>MQVKDIKAVIFDLDGTLTDTEKYYQIAWPKAFAHFGYEAPKDFALELRSLGRPFAPKRFKEVFGEDFDYAKVREYRKGLVEELIKEHGIPLKPGAKEILLWLRDNGIFTALATANEYPRAERYLKKIDLFDYFDKIICANMVELGKPAPDIYAYACDQLGLSPKETFAVEDSPNGVNSAYSAGCNVIMIPDLTEPDEELRGKLYARLDKLVDIKSLFLKA</sequence>
<dbReference type="AlphaFoldDB" id="A0A1I5V301"/>
<dbReference type="Pfam" id="PF00702">
    <property type="entry name" value="Hydrolase"/>
    <property type="match status" value="1"/>
</dbReference>
<proteinExistence type="predicted"/>
<dbReference type="InterPro" id="IPR023214">
    <property type="entry name" value="HAD_sf"/>
</dbReference>
<keyword evidence="2" id="KW-1185">Reference proteome</keyword>
<dbReference type="PANTHER" id="PTHR18901">
    <property type="entry name" value="2-DEOXYGLUCOSE-6-PHOSPHATE PHOSPHATASE 2"/>
    <property type="match status" value="1"/>
</dbReference>
<dbReference type="InterPro" id="IPR036412">
    <property type="entry name" value="HAD-like_sf"/>
</dbReference>
<dbReference type="InterPro" id="IPR006439">
    <property type="entry name" value="HAD-SF_hydro_IA"/>
</dbReference>
<dbReference type="SUPFAM" id="SSF56784">
    <property type="entry name" value="HAD-like"/>
    <property type="match status" value="1"/>
</dbReference>
<dbReference type="EMBL" id="FOXO01000015">
    <property type="protein sequence ID" value="SFQ01879.1"/>
    <property type="molecule type" value="Genomic_DNA"/>
</dbReference>
<dbReference type="Gene3D" id="3.40.50.1000">
    <property type="entry name" value="HAD superfamily/HAD-like"/>
    <property type="match status" value="1"/>
</dbReference>
<dbReference type="OrthoDB" id="9797743at2"/>
<name>A0A1I5V301_9FIRM</name>
<dbReference type="SFLD" id="SFLDG01129">
    <property type="entry name" value="C1.5:_HAD__Beta-PGM__Phosphata"/>
    <property type="match status" value="1"/>
</dbReference>
<dbReference type="SFLD" id="SFLDG01135">
    <property type="entry name" value="C1.5.6:_HAD__Beta-PGM__Phospha"/>
    <property type="match status" value="1"/>
</dbReference>
<reference evidence="2" key="1">
    <citation type="submission" date="2016-10" db="EMBL/GenBank/DDBJ databases">
        <authorList>
            <person name="Varghese N."/>
            <person name="Submissions S."/>
        </authorList>
    </citation>
    <scope>NUCLEOTIDE SEQUENCE [LARGE SCALE GENOMIC DNA]</scope>
    <source>
        <strain evidence="2">P18</strain>
    </source>
</reference>
<dbReference type="SFLD" id="SFLDS00003">
    <property type="entry name" value="Haloacid_Dehalogenase"/>
    <property type="match status" value="1"/>
</dbReference>
<gene>
    <name evidence="1" type="ORF">SAMN04487928_11568</name>
</gene>
<organism evidence="1 2">
    <name type="scientific">Butyrivibrio proteoclasticus</name>
    <dbReference type="NCBI Taxonomy" id="43305"/>
    <lineage>
        <taxon>Bacteria</taxon>
        <taxon>Bacillati</taxon>
        <taxon>Bacillota</taxon>
        <taxon>Clostridia</taxon>
        <taxon>Lachnospirales</taxon>
        <taxon>Lachnospiraceae</taxon>
        <taxon>Butyrivibrio</taxon>
    </lineage>
</organism>
<evidence type="ECO:0000313" key="2">
    <source>
        <dbReference type="Proteomes" id="UP000182624"/>
    </source>
</evidence>
<dbReference type="NCBIfam" id="TIGR01509">
    <property type="entry name" value="HAD-SF-IA-v3"/>
    <property type="match status" value="1"/>
</dbReference>
<dbReference type="InterPro" id="IPR023198">
    <property type="entry name" value="PGP-like_dom2"/>
</dbReference>
<dbReference type="PANTHER" id="PTHR18901:SF38">
    <property type="entry name" value="PSEUDOURIDINE-5'-PHOSPHATASE"/>
    <property type="match status" value="1"/>
</dbReference>